<reference evidence="2 3" key="1">
    <citation type="journal article" date="2018" name="Front. Microbiol.">
        <title>Genomic and genetic insights into a cosmopolitan fungus, Paecilomyces variotii (Eurotiales).</title>
        <authorList>
            <person name="Urquhart A.S."/>
            <person name="Mondo S.J."/>
            <person name="Makela M.R."/>
            <person name="Hane J.K."/>
            <person name="Wiebenga A."/>
            <person name="He G."/>
            <person name="Mihaltcheva S."/>
            <person name="Pangilinan J."/>
            <person name="Lipzen A."/>
            <person name="Barry K."/>
            <person name="de Vries R.P."/>
            <person name="Grigoriev I.V."/>
            <person name="Idnurm A."/>
        </authorList>
    </citation>
    <scope>NUCLEOTIDE SEQUENCE [LARGE SCALE GENOMIC DNA]</scope>
    <source>
        <strain evidence="2 3">CBS 101075</strain>
    </source>
</reference>
<name>A0A443HZG0_BYSSP</name>
<dbReference type="Proteomes" id="UP000283841">
    <property type="component" value="Unassembled WGS sequence"/>
</dbReference>
<dbReference type="STRING" id="264951.A0A443HZG0"/>
<feature type="compositionally biased region" description="Basic and acidic residues" evidence="1">
    <location>
        <begin position="51"/>
        <end position="66"/>
    </location>
</feature>
<keyword evidence="3" id="KW-1185">Reference proteome</keyword>
<dbReference type="PANTHER" id="PTHR47930">
    <property type="entry name" value="YALI0C12947P"/>
    <property type="match status" value="1"/>
</dbReference>
<feature type="region of interest" description="Disordered" evidence="1">
    <location>
        <begin position="51"/>
        <end position="81"/>
    </location>
</feature>
<feature type="region of interest" description="Disordered" evidence="1">
    <location>
        <begin position="158"/>
        <end position="191"/>
    </location>
</feature>
<evidence type="ECO:0000313" key="2">
    <source>
        <dbReference type="EMBL" id="RWQ97232.1"/>
    </source>
</evidence>
<accession>A0A443HZG0</accession>
<feature type="compositionally biased region" description="Acidic residues" evidence="1">
    <location>
        <begin position="68"/>
        <end position="81"/>
    </location>
</feature>
<comment type="caution">
    <text evidence="2">The sequence shown here is derived from an EMBL/GenBank/DDBJ whole genome shotgun (WGS) entry which is preliminary data.</text>
</comment>
<dbReference type="InterPro" id="IPR011990">
    <property type="entry name" value="TPR-like_helical_dom_sf"/>
</dbReference>
<proteinExistence type="predicted"/>
<dbReference type="GeneID" id="39595575"/>
<evidence type="ECO:0008006" key="4">
    <source>
        <dbReference type="Google" id="ProtNLM"/>
    </source>
</evidence>
<dbReference type="Gene3D" id="1.25.40.10">
    <property type="entry name" value="Tetratricopeptide repeat domain"/>
    <property type="match status" value="1"/>
</dbReference>
<sequence>MLRQAIQGARWSQHAIPRSLLISSNRPSPRRTFSAAASRFVRNGDSKDKVRFFEQDTRGSKHKVEVNPEAEESAETQEVESELSKLEQELQALEEGPYGPNSDFMKELPEKDRVIALKALREYEAQKGQGQHESKAGLAEVFDEELDAMLKEEFEGLAKEEEEDWDPTKPIEQQQRLPSKESRGTPLDGGHHPYVSRFYESLKGLSKDNLDDTRKRDELWKWYRRCKQTIPSFLASMPEQTVAALWDSQSLSETANTTRVQRLRSLVEDMASAGRTPTAQQMLVYIESLHESGKTDEALELWRAHQTGIGQGREALESYWTLGVRLLSAQDDPQKAQDMALAFLANDRSRQPRILIPVIDAWGRQPGEAAAVKAWALYLQLKTFLGSDMTMEDYDTISVSFLKSNRLDLALAVFKDMMVTGRYPDNDSTALYKAAVGLVGNLHASSISEQEVNKVSLSALTILPRAFQNRFFYGSWMKKLIGMGEVDSAALVVELMYERGVRPDPKHLNGIIGAWLREGNANARDNAERLGWAMIQRRIDTVWARTYPEKSSHDSSKPSVYQGSETARIPRFMRRTVPPATIETFCLLLLHYTRRGEEDMVKYLTKCLSDARIRPNSYFMNHLLYDELRRQDIRTLWIKYKEMSTHVKPDLETFACLWDCAKLQYDRFKDPNTGFPSAKGLYAEMMRWYAQLTPHWQKVAREEFSKDLYDQITRCFCLSRDIHGTLVALHSMRDTFGFFPDDDTAHMLVLQVARMAGVPTGTPRRRLRRLSDTPRSKENIAHVRRLLEILSERKMSALQAQGLNVEQLETTEKQQLQLEIMADLLRVVISRAEPNSTPAKIEDKLTATAAEMNVPGIDLGSPLTGDSLVL</sequence>
<dbReference type="PANTHER" id="PTHR47930:SF2">
    <property type="entry name" value="PENTATRICOPEPTIDE REPEAT PROTEIN (AFU_ORTHOLOGUE AFUA_8G04250)"/>
    <property type="match status" value="1"/>
</dbReference>
<evidence type="ECO:0000313" key="3">
    <source>
        <dbReference type="Proteomes" id="UP000283841"/>
    </source>
</evidence>
<dbReference type="RefSeq" id="XP_028486877.1">
    <property type="nucleotide sequence ID" value="XM_028626298.1"/>
</dbReference>
<organism evidence="2 3">
    <name type="scientific">Byssochlamys spectabilis</name>
    <name type="common">Paecilomyces variotii</name>
    <dbReference type="NCBI Taxonomy" id="264951"/>
    <lineage>
        <taxon>Eukaryota</taxon>
        <taxon>Fungi</taxon>
        <taxon>Dikarya</taxon>
        <taxon>Ascomycota</taxon>
        <taxon>Pezizomycotina</taxon>
        <taxon>Eurotiomycetes</taxon>
        <taxon>Eurotiomycetidae</taxon>
        <taxon>Eurotiales</taxon>
        <taxon>Thermoascaceae</taxon>
        <taxon>Paecilomyces</taxon>
    </lineage>
</organism>
<dbReference type="AlphaFoldDB" id="A0A443HZG0"/>
<protein>
    <recommendedName>
        <fullName evidence="4">Pentatricopeptide repeat protein</fullName>
    </recommendedName>
</protein>
<dbReference type="VEuPathDB" id="FungiDB:C8Q69DRAFT_221502"/>
<gene>
    <name evidence="2" type="ORF">C8Q69DRAFT_221502</name>
</gene>
<evidence type="ECO:0000256" key="1">
    <source>
        <dbReference type="SAM" id="MobiDB-lite"/>
    </source>
</evidence>
<dbReference type="EMBL" id="RCNU01000003">
    <property type="protein sequence ID" value="RWQ97232.1"/>
    <property type="molecule type" value="Genomic_DNA"/>
</dbReference>